<keyword evidence="1" id="KW-0812">Transmembrane</keyword>
<evidence type="ECO:0000313" key="3">
    <source>
        <dbReference type="EMBL" id="TEB42336.1"/>
    </source>
</evidence>
<reference evidence="3 5" key="2">
    <citation type="journal article" date="2018" name="Syst. Appl. Microbiol.">
        <title>Flavobacterium circumlabens sp. nov. and Flavobacterium cupreum sp. nov., two psychrotrophic species isolated from Antarctic environmental samples.</title>
        <authorList>
            <person name="Kralova S."/>
            <person name="Busse H.J."/>
            <person name="Svec P."/>
            <person name="Maslanova I."/>
            <person name="Stankova E."/>
            <person name="Bartak M."/>
            <person name="Sedlacek I."/>
        </authorList>
    </citation>
    <scope>NUCLEOTIDE SEQUENCE [LARGE SCALE GENOMIC DNA]</scope>
    <source>
        <strain evidence="3 5">CCM 8828</strain>
    </source>
</reference>
<evidence type="ECO:0000313" key="2">
    <source>
        <dbReference type="EMBL" id="TCN53113.1"/>
    </source>
</evidence>
<reference evidence="2" key="3">
    <citation type="submission" date="2019-03" db="EMBL/GenBank/DDBJ databases">
        <authorList>
            <person name="Whitman W."/>
            <person name="Huntemann M."/>
            <person name="Clum A."/>
            <person name="Pillay M."/>
            <person name="Palaniappan K."/>
            <person name="Varghese N."/>
            <person name="Mikhailova N."/>
            <person name="Stamatis D."/>
            <person name="Reddy T."/>
            <person name="Daum C."/>
            <person name="Shapiro N."/>
            <person name="Ivanova N."/>
            <person name="Kyrpides N."/>
            <person name="Woyke T."/>
        </authorList>
    </citation>
    <scope>NUCLEOTIDE SEQUENCE</scope>
    <source>
        <strain evidence="2">P5626</strain>
    </source>
</reference>
<dbReference type="InterPro" id="IPR046740">
    <property type="entry name" value="DUF6790"/>
</dbReference>
<accession>A0A4Y7U7B0</accession>
<evidence type="ECO:0000313" key="5">
    <source>
        <dbReference type="Proteomes" id="UP000298340"/>
    </source>
</evidence>
<dbReference type="Proteomes" id="UP000298340">
    <property type="component" value="Unassembled WGS sequence"/>
</dbReference>
<dbReference type="AlphaFoldDB" id="A0A4Y7U7B0"/>
<dbReference type="Proteomes" id="UP000295270">
    <property type="component" value="Unassembled WGS sequence"/>
</dbReference>
<feature type="transmembrane region" description="Helical" evidence="1">
    <location>
        <begin position="12"/>
        <end position="29"/>
    </location>
</feature>
<dbReference type="EMBL" id="SLWA01000009">
    <property type="protein sequence ID" value="TCN53113.1"/>
    <property type="molecule type" value="Genomic_DNA"/>
</dbReference>
<evidence type="ECO:0000313" key="4">
    <source>
        <dbReference type="Proteomes" id="UP000295270"/>
    </source>
</evidence>
<proteinExistence type="predicted"/>
<reference evidence="2 4" key="1">
    <citation type="journal article" date="2015" name="Stand. Genomic Sci.">
        <title>Genomic Encyclopedia of Bacterial and Archaeal Type Strains, Phase III: the genomes of soil and plant-associated and newly described type strains.</title>
        <authorList>
            <person name="Whitman W.B."/>
            <person name="Woyke T."/>
            <person name="Klenk H.P."/>
            <person name="Zhou Y."/>
            <person name="Lilburn T.G."/>
            <person name="Beck B.J."/>
            <person name="De Vos P."/>
            <person name="Vandamme P."/>
            <person name="Eisen J.A."/>
            <person name="Garrity G."/>
            <person name="Hugenholtz P."/>
            <person name="Kyrpides N.C."/>
        </authorList>
    </citation>
    <scope>NUCLEOTIDE SEQUENCE [LARGE SCALE GENOMIC DNA]</scope>
    <source>
        <strain evidence="2 4">P5626</strain>
    </source>
</reference>
<keyword evidence="1" id="KW-1133">Transmembrane helix</keyword>
<protein>
    <submittedName>
        <fullName evidence="3">Uncharacterized protein</fullName>
    </submittedName>
</protein>
<keyword evidence="4" id="KW-1185">Reference proteome</keyword>
<feature type="transmembrane region" description="Helical" evidence="1">
    <location>
        <begin position="143"/>
        <end position="160"/>
    </location>
</feature>
<dbReference type="OrthoDB" id="5072157at2"/>
<keyword evidence="1" id="KW-0472">Membrane</keyword>
<sequence length="163" mass="18524">MTTNKEENKPNLFYMSSVTVLTFVIPVVGFLSDHFWNSHALTFELFSKWFIFSAVGLRLFLAGIKQVKNPEFTAKVIFELESTESFPILRELGFANICFGLVGIVSLYKPEWRIVSAFASGIYYGIAGLQHAIKKTSNTNEKVALVTDLTIFVILFIYFVRFV</sequence>
<dbReference type="EMBL" id="QWDN01000009">
    <property type="protein sequence ID" value="TEB42336.1"/>
    <property type="molecule type" value="Genomic_DNA"/>
</dbReference>
<name>A0A4Y7U7B0_9FLAO</name>
<feature type="transmembrane region" description="Helical" evidence="1">
    <location>
        <begin position="114"/>
        <end position="131"/>
    </location>
</feature>
<comment type="caution">
    <text evidence="3">The sequence shown here is derived from an EMBL/GenBank/DDBJ whole genome shotgun (WGS) entry which is preliminary data.</text>
</comment>
<evidence type="ECO:0000256" key="1">
    <source>
        <dbReference type="SAM" id="Phobius"/>
    </source>
</evidence>
<feature type="transmembrane region" description="Helical" evidence="1">
    <location>
        <begin position="49"/>
        <end position="67"/>
    </location>
</feature>
<dbReference type="Pfam" id="PF20589">
    <property type="entry name" value="DUF6790"/>
    <property type="match status" value="1"/>
</dbReference>
<organism evidence="3 5">
    <name type="scientific">Flavobacterium circumlabens</name>
    <dbReference type="NCBI Taxonomy" id="2133765"/>
    <lineage>
        <taxon>Bacteria</taxon>
        <taxon>Pseudomonadati</taxon>
        <taxon>Bacteroidota</taxon>
        <taxon>Flavobacteriia</taxon>
        <taxon>Flavobacteriales</taxon>
        <taxon>Flavobacteriaceae</taxon>
        <taxon>Flavobacterium</taxon>
    </lineage>
</organism>
<dbReference type="RefSeq" id="WP_132037520.1">
    <property type="nucleotide sequence ID" value="NZ_QWDN01000009.1"/>
</dbReference>
<gene>
    <name evidence="3" type="ORF">D0809_20790</name>
    <name evidence="2" type="ORF">EV142_10996</name>
</gene>